<evidence type="ECO:0000313" key="3">
    <source>
        <dbReference type="Proteomes" id="UP000887229"/>
    </source>
</evidence>
<proteinExistence type="predicted"/>
<reference evidence="2" key="1">
    <citation type="journal article" date="2021" name="IMA Fungus">
        <title>Genomic characterization of three marine fungi, including Emericellopsis atlantica sp. nov. with signatures of a generalist lifestyle and marine biomass degradation.</title>
        <authorList>
            <person name="Hagestad O.C."/>
            <person name="Hou L."/>
            <person name="Andersen J.H."/>
            <person name="Hansen E.H."/>
            <person name="Altermark B."/>
            <person name="Li C."/>
            <person name="Kuhnert E."/>
            <person name="Cox R.J."/>
            <person name="Crous P.W."/>
            <person name="Spatafora J.W."/>
            <person name="Lail K."/>
            <person name="Amirebrahimi M."/>
            <person name="Lipzen A."/>
            <person name="Pangilinan J."/>
            <person name="Andreopoulos W."/>
            <person name="Hayes R.D."/>
            <person name="Ng V."/>
            <person name="Grigoriev I.V."/>
            <person name="Jackson S.A."/>
            <person name="Sutton T.D.S."/>
            <person name="Dobson A.D.W."/>
            <person name="Rama T."/>
        </authorList>
    </citation>
    <scope>NUCLEOTIDE SEQUENCE</scope>
    <source>
        <strain evidence="2">TS7</strain>
    </source>
</reference>
<dbReference type="Pfam" id="PF12937">
    <property type="entry name" value="F-box-like"/>
    <property type="match status" value="1"/>
</dbReference>
<organism evidence="2 3">
    <name type="scientific">Emericellopsis atlantica</name>
    <dbReference type="NCBI Taxonomy" id="2614577"/>
    <lineage>
        <taxon>Eukaryota</taxon>
        <taxon>Fungi</taxon>
        <taxon>Dikarya</taxon>
        <taxon>Ascomycota</taxon>
        <taxon>Pezizomycotina</taxon>
        <taxon>Sordariomycetes</taxon>
        <taxon>Hypocreomycetidae</taxon>
        <taxon>Hypocreales</taxon>
        <taxon>Bionectriaceae</taxon>
        <taxon>Emericellopsis</taxon>
    </lineage>
</organism>
<evidence type="ECO:0000259" key="1">
    <source>
        <dbReference type="PROSITE" id="PS50181"/>
    </source>
</evidence>
<dbReference type="EMBL" id="MU251242">
    <property type="protein sequence ID" value="KAG9259158.1"/>
    <property type="molecule type" value="Genomic_DNA"/>
</dbReference>
<dbReference type="Proteomes" id="UP000887229">
    <property type="component" value="Unassembled WGS sequence"/>
</dbReference>
<dbReference type="InterPro" id="IPR001810">
    <property type="entry name" value="F-box_dom"/>
</dbReference>
<gene>
    <name evidence="2" type="ORF">F5Z01DRAFT_632234</name>
</gene>
<evidence type="ECO:0000313" key="2">
    <source>
        <dbReference type="EMBL" id="KAG9259158.1"/>
    </source>
</evidence>
<comment type="caution">
    <text evidence="2">The sequence shown here is derived from an EMBL/GenBank/DDBJ whole genome shotgun (WGS) entry which is preliminary data.</text>
</comment>
<dbReference type="RefSeq" id="XP_046123082.1">
    <property type="nucleotide sequence ID" value="XM_046261846.1"/>
</dbReference>
<feature type="domain" description="F-box" evidence="1">
    <location>
        <begin position="8"/>
        <end position="56"/>
    </location>
</feature>
<dbReference type="GeneID" id="70292749"/>
<keyword evidence="3" id="KW-1185">Reference proteome</keyword>
<accession>A0A9P7ZXT8</accession>
<name>A0A9P7ZXT8_9HYPO</name>
<sequence length="269" mass="29880">MSLHHERAASVETLPNEIMVTILDPFATTELLPLAAVSHRFHLVITRLLHRRLVNVASLSSNDLILECYHPSAKITTPYLACRHLGTSTRGGEISDAGHVEAHDLKRMYSSFKPVIAEENRRRRVDGEIVDDTATEMISLDEGSLFSQLCAQINLVKVGPRPGLFTSCVPMSEGVIRTWREWLAQEADGRGDGILWLGTDQGVGLRFRVTHGASDRMPVISGPDDYPPITYKLEYQELIVRTRKLLIAAEEAEVQHFSNSGKAIVIASM</sequence>
<dbReference type="OrthoDB" id="9981546at2759"/>
<dbReference type="AlphaFoldDB" id="A0A9P7ZXT8"/>
<dbReference type="PROSITE" id="PS50181">
    <property type="entry name" value="FBOX"/>
    <property type="match status" value="1"/>
</dbReference>
<protein>
    <recommendedName>
        <fullName evidence="1">F-box domain-containing protein</fullName>
    </recommendedName>
</protein>